<evidence type="ECO:0000313" key="2">
    <source>
        <dbReference type="Proteomes" id="UP000010105"/>
    </source>
</evidence>
<geneLocation type="plasmid" evidence="1 2">
    <name>pSYMBR3459</name>
</geneLocation>
<evidence type="ECO:0000313" key="1">
    <source>
        <dbReference type="EMBL" id="AFT89970.1"/>
    </source>
</evidence>
<dbReference type="PATRIC" id="fig|1229205.11.peg.6632"/>
<name>K0DYG0_9BURK</name>
<reference evidence="1 2" key="1">
    <citation type="journal article" date="2012" name="J. Bacteriol.">
        <title>Complete Genome Sequence of Burkholderia phenoliruptrix BR3459a (CLA1), a Heat-Tolerant, Nitrogen-Fixing Symbiont of Mimosa flocculosa.</title>
        <authorList>
            <person name="de Oliveira Cunha C."/>
            <person name="Goda Zuleta L.F."/>
            <person name="Paula de Almeida L.G."/>
            <person name="Prioli Ciapina L."/>
            <person name="Lustrino Borges W."/>
            <person name="Pitard R.M."/>
            <person name="Baldani J.I."/>
            <person name="Straliotto R."/>
            <person name="de Faria S.M."/>
            <person name="Hungria M."/>
            <person name="Sousa Cavada B."/>
            <person name="Mercante F.M."/>
            <person name="Ribeiro de Vasconcelos A.T."/>
        </authorList>
    </citation>
    <scope>NUCLEOTIDE SEQUENCE [LARGE SCALE GENOMIC DNA]</scope>
    <source>
        <strain evidence="1 2">BR3459a</strain>
        <plasmid evidence="1 2">pSYMBR3459</plasmid>
    </source>
</reference>
<dbReference type="AlphaFoldDB" id="K0DYG0"/>
<organism evidence="1 2">
    <name type="scientific">Paraburkholderia phenoliruptrix BR3459a</name>
    <dbReference type="NCBI Taxonomy" id="1229205"/>
    <lineage>
        <taxon>Bacteria</taxon>
        <taxon>Pseudomonadati</taxon>
        <taxon>Pseudomonadota</taxon>
        <taxon>Betaproteobacteria</taxon>
        <taxon>Burkholderiales</taxon>
        <taxon>Burkholderiaceae</taxon>
        <taxon>Paraburkholderia</taxon>
    </lineage>
</organism>
<proteinExistence type="predicted"/>
<keyword evidence="1" id="KW-0614">Plasmid</keyword>
<sequence length="77" mass="8909">MFALELAGHRARRAPDLEGHWRRLSAARSAVSGKRHQVADDLQRGLRRHTTIWKLLDNYYVIATRFDAPDIEALRSK</sequence>
<dbReference type="HOGENOM" id="CLU_2631392_0_0_4"/>
<dbReference type="Proteomes" id="UP000010105">
    <property type="component" value="Plasmid pSYMBR3459"/>
</dbReference>
<accession>K0DYG0</accession>
<protein>
    <submittedName>
        <fullName evidence="1">Uncharacterized protein</fullName>
    </submittedName>
</protein>
<dbReference type="KEGG" id="bpx:BUPH_08439"/>
<dbReference type="EMBL" id="CP003865">
    <property type="protein sequence ID" value="AFT89970.1"/>
    <property type="molecule type" value="Genomic_DNA"/>
</dbReference>
<gene>
    <name evidence="1" type="ORF">BUPH_08439</name>
</gene>